<feature type="transmembrane region" description="Helical" evidence="1">
    <location>
        <begin position="313"/>
        <end position="331"/>
    </location>
</feature>
<organism evidence="2 3">
    <name type="scientific">Colocasia esculenta</name>
    <name type="common">Wild taro</name>
    <name type="synonym">Arum esculentum</name>
    <dbReference type="NCBI Taxonomy" id="4460"/>
    <lineage>
        <taxon>Eukaryota</taxon>
        <taxon>Viridiplantae</taxon>
        <taxon>Streptophyta</taxon>
        <taxon>Embryophyta</taxon>
        <taxon>Tracheophyta</taxon>
        <taxon>Spermatophyta</taxon>
        <taxon>Magnoliopsida</taxon>
        <taxon>Liliopsida</taxon>
        <taxon>Araceae</taxon>
        <taxon>Aroideae</taxon>
        <taxon>Colocasieae</taxon>
        <taxon>Colocasia</taxon>
    </lineage>
</organism>
<name>A0A843V4S5_COLES</name>
<accession>A0A843V4S5</accession>
<feature type="non-terminal residue" evidence="2">
    <location>
        <position position="1"/>
    </location>
</feature>
<feature type="transmembrane region" description="Helical" evidence="1">
    <location>
        <begin position="123"/>
        <end position="144"/>
    </location>
</feature>
<feature type="transmembrane region" description="Helical" evidence="1">
    <location>
        <begin position="43"/>
        <end position="64"/>
    </location>
</feature>
<dbReference type="EMBL" id="NMUH01000918">
    <property type="protein sequence ID" value="MQL86659.1"/>
    <property type="molecule type" value="Genomic_DNA"/>
</dbReference>
<sequence length="762" mass="81589">FEVVVPVVRRCFSRGCSVSLVVTLGCSFSTSWSGCVPRCCFHILFDSAGSAGVVFGTTLFLLLWLVRDWLSLLRLVREAHPPTVFSVVAVFACAEVGFVLGLPVRVGSSSLLVLVEVRFPQNCAVLLVVVALLSRLRCIAWLPYVLVWFPRTVGCCPSENGALVVLVEVLPEPVVLLPLADMFSLLAVCFGRLFGLRSGDVVAVSSGTVRVTVYLGVVGQGVVPLTVCLAVVLASLISAVGDWLFVLLWKCRSRLVVYPCVWKRLVVRDSFPCFPLVAWGDVASLWCCVVKSARLLLVKVVDLDPVCGPVFGQFVMVARLAVSPMGVLALCRCFLFRVRRRPVVCLLPLLSVGCSGWWCFHMAFGAMSRTMATFVAKASFWCVILLCLSCALEALVIVGRVALPTYGGRSGALCLRALSFPPLGHLVLADALWLYRYRCGVATLPCLDSPIGAFCGSTVVGCPGRTTRMIWARSSGAVRHCLARRGFSTCVFFDWFWVTIKELSFGLAVVSVFLVGLVRTAPVELSTSSCVLRTSWGALCELVDVWFGTPFVIDLTGCCGIQVGRVLVAVWVAVAIRREVFFLPSPAVELGGAADGSCGAWSVGKERGGGGLGVVKALCGSVLPKSVGMLVPFLVVVWGTPGCSILEVCLPADVATAEHVTTSEKWFPLCGFSRVSCVDIDCCFYNLLRGAVCGGTRLCSSMTSWSVRGAGWFYLWALNLVESSLASASVGVPAALADPWVAARPSGFLAGVREVGSLQGVC</sequence>
<feature type="transmembrane region" description="Helical" evidence="1">
    <location>
        <begin position="343"/>
        <end position="366"/>
    </location>
</feature>
<evidence type="ECO:0000313" key="2">
    <source>
        <dbReference type="EMBL" id="MQL86659.1"/>
    </source>
</evidence>
<feature type="transmembrane region" description="Helical" evidence="1">
    <location>
        <begin position="415"/>
        <end position="435"/>
    </location>
</feature>
<dbReference type="AlphaFoldDB" id="A0A843V4S5"/>
<dbReference type="Proteomes" id="UP000652761">
    <property type="component" value="Unassembled WGS sequence"/>
</dbReference>
<keyword evidence="1" id="KW-0472">Membrane</keyword>
<feature type="transmembrane region" description="Helical" evidence="1">
    <location>
        <begin position="378"/>
        <end position="403"/>
    </location>
</feature>
<keyword evidence="1" id="KW-0812">Transmembrane</keyword>
<comment type="caution">
    <text evidence="2">The sequence shown here is derived from an EMBL/GenBank/DDBJ whole genome shotgun (WGS) entry which is preliminary data.</text>
</comment>
<keyword evidence="1" id="KW-1133">Transmembrane helix</keyword>
<evidence type="ECO:0000313" key="3">
    <source>
        <dbReference type="Proteomes" id="UP000652761"/>
    </source>
</evidence>
<feature type="transmembrane region" description="Helical" evidence="1">
    <location>
        <begin position="84"/>
        <end position="102"/>
    </location>
</feature>
<proteinExistence type="predicted"/>
<gene>
    <name evidence="2" type="ORF">Taro_019211</name>
</gene>
<keyword evidence="3" id="KW-1185">Reference proteome</keyword>
<protein>
    <submittedName>
        <fullName evidence="2">Uncharacterized protein</fullName>
    </submittedName>
</protein>
<feature type="transmembrane region" description="Helical" evidence="1">
    <location>
        <begin position="175"/>
        <end position="194"/>
    </location>
</feature>
<reference evidence="2" key="1">
    <citation type="submission" date="2017-07" db="EMBL/GenBank/DDBJ databases">
        <title>Taro Niue Genome Assembly and Annotation.</title>
        <authorList>
            <person name="Atibalentja N."/>
            <person name="Keating K."/>
            <person name="Fields C.J."/>
        </authorList>
    </citation>
    <scope>NUCLEOTIDE SEQUENCE</scope>
    <source>
        <strain evidence="2">Niue_2</strain>
        <tissue evidence="2">Leaf</tissue>
    </source>
</reference>
<evidence type="ECO:0000256" key="1">
    <source>
        <dbReference type="SAM" id="Phobius"/>
    </source>
</evidence>